<evidence type="ECO:0000313" key="13">
    <source>
        <dbReference type="Proteomes" id="UP000242205"/>
    </source>
</evidence>
<evidence type="ECO:0000256" key="1">
    <source>
        <dbReference type="ARBA" id="ARBA00005898"/>
    </source>
</evidence>
<dbReference type="Pfam" id="PF01225">
    <property type="entry name" value="Mur_ligase"/>
    <property type="match status" value="1"/>
</dbReference>
<dbReference type="Proteomes" id="UP000242205">
    <property type="component" value="Chromosome"/>
</dbReference>
<comment type="pathway">
    <text evidence="7 8">Cell wall biogenesis; peptidoglycan biosynthesis.</text>
</comment>
<proteinExistence type="inferred from homology"/>
<feature type="short sequence motif" description="Meso-diaminopimelate recognition motif" evidence="7">
    <location>
        <begin position="413"/>
        <end position="416"/>
    </location>
</feature>
<keyword evidence="4 7" id="KW-0573">Peptidoglycan synthesis</keyword>
<gene>
    <name evidence="7" type="primary">murE</name>
    <name evidence="12" type="ORF">C0099_12295</name>
</gene>
<sequence length="499" mass="51260">MSRERALELLDALAAAGVRPRGVCADSREARTGDLFLAWPGVRSDGREHIGDALARGAAAVLWESGDGRALPDCAVPAIGVEGLRAIAGHLAHEVFGRPSAALWVAGVTGTNGKTTVSQWIAQALEALDVRCGVIGTLGAGFPGRLEPLANTTPDAIVLHRALAALHGAGARAVSMEVSSIGLDQARVAGVEFDVAVFTNLSRDHLEYHGTMDAYGRAKARLFDQSGLSCAVLNIDDAFGAELAAKLAARGQRVIGCTMHETTLPGLPRLVGKPLGVAPSGIRFTVCEDGEHAEVALATVGGFNVANALAVIGVLRARGVPLAEAAQATSRVVPPPGRMQLFGGVGEPLVVVDYAHTPDALAKVLEAARDAATRRGGRLACVFGCGGERDPGKRALMGEAAAALADRVIVTSDNPRGEDPAAIAAMVLEGTGGSARCELDRTQAIRLALAEAHGDDVVVVAGKGHESWQEIGGVRHPYSDAAAVRAALAARASQGESAP</sequence>
<dbReference type="InterPro" id="IPR005761">
    <property type="entry name" value="UDP-N-AcMur-Glu-dNH2Pim_ligase"/>
</dbReference>
<keyword evidence="5 7" id="KW-0131">Cell cycle</keyword>
<evidence type="ECO:0000256" key="5">
    <source>
        <dbReference type="ARBA" id="ARBA00023306"/>
    </source>
</evidence>
<dbReference type="GO" id="GO:0000287">
    <property type="term" value="F:magnesium ion binding"/>
    <property type="evidence" value="ECO:0007669"/>
    <property type="project" value="UniProtKB-UniRule"/>
</dbReference>
<dbReference type="InterPro" id="IPR004101">
    <property type="entry name" value="Mur_ligase_C"/>
</dbReference>
<accession>A0A2I6S8P2</accession>
<comment type="similarity">
    <text evidence="1 7">Belongs to the MurCDEF family. MurE subfamily.</text>
</comment>
<dbReference type="Pfam" id="PF08245">
    <property type="entry name" value="Mur_ligase_M"/>
    <property type="match status" value="1"/>
</dbReference>
<dbReference type="NCBIfam" id="TIGR01085">
    <property type="entry name" value="murE"/>
    <property type="match status" value="1"/>
</dbReference>
<dbReference type="HAMAP" id="MF_00208">
    <property type="entry name" value="MurE"/>
    <property type="match status" value="1"/>
</dbReference>
<comment type="cofactor">
    <cofactor evidence="7">
        <name>Mg(2+)</name>
        <dbReference type="ChEBI" id="CHEBI:18420"/>
    </cofactor>
</comment>
<evidence type="ECO:0000313" key="12">
    <source>
        <dbReference type="EMBL" id="AUN95639.1"/>
    </source>
</evidence>
<comment type="subcellular location">
    <subcellularLocation>
        <location evidence="7 8">Cytoplasm</location>
    </subcellularLocation>
</comment>
<evidence type="ECO:0000256" key="8">
    <source>
        <dbReference type="RuleBase" id="RU004135"/>
    </source>
</evidence>
<keyword evidence="7" id="KW-0963">Cytoplasm</keyword>
<keyword evidence="7" id="KW-0547">Nucleotide-binding</keyword>
<feature type="binding site" evidence="7">
    <location>
        <position position="187"/>
    </location>
    <ligand>
        <name>UDP-N-acetyl-alpha-D-muramoyl-L-alanyl-D-glutamate</name>
        <dbReference type="ChEBI" id="CHEBI:83900"/>
    </ligand>
</feature>
<dbReference type="GO" id="GO:0005524">
    <property type="term" value="F:ATP binding"/>
    <property type="evidence" value="ECO:0007669"/>
    <property type="project" value="UniProtKB-UniRule"/>
</dbReference>
<feature type="binding site" evidence="7">
    <location>
        <position position="466"/>
    </location>
    <ligand>
        <name>meso-2,6-diaminopimelate</name>
        <dbReference type="ChEBI" id="CHEBI:57791"/>
    </ligand>
</feature>
<dbReference type="RefSeq" id="WP_102247686.1">
    <property type="nucleotide sequence ID" value="NZ_CP025682.1"/>
</dbReference>
<feature type="modified residue" description="N6-carboxylysine" evidence="7">
    <location>
        <position position="219"/>
    </location>
</feature>
<dbReference type="GO" id="GO:0008360">
    <property type="term" value="P:regulation of cell shape"/>
    <property type="evidence" value="ECO:0007669"/>
    <property type="project" value="UniProtKB-KW"/>
</dbReference>
<dbReference type="SUPFAM" id="SSF63418">
    <property type="entry name" value="MurE/MurF N-terminal domain"/>
    <property type="match status" value="1"/>
</dbReference>
<evidence type="ECO:0000259" key="9">
    <source>
        <dbReference type="Pfam" id="PF01225"/>
    </source>
</evidence>
<feature type="domain" description="Mur ligase central" evidence="11">
    <location>
        <begin position="108"/>
        <end position="314"/>
    </location>
</feature>
<dbReference type="SUPFAM" id="SSF53244">
    <property type="entry name" value="MurD-like peptide ligases, peptide-binding domain"/>
    <property type="match status" value="1"/>
</dbReference>
<keyword evidence="3 7" id="KW-0133">Cell shape</keyword>
<comment type="PTM">
    <text evidence="7">Carboxylation is probably crucial for Mg(2+) binding and, consequently, for the gamma-phosphate positioning of ATP.</text>
</comment>
<evidence type="ECO:0000256" key="4">
    <source>
        <dbReference type="ARBA" id="ARBA00022984"/>
    </source>
</evidence>
<dbReference type="GO" id="GO:0071555">
    <property type="term" value="P:cell wall organization"/>
    <property type="evidence" value="ECO:0007669"/>
    <property type="project" value="UniProtKB-KW"/>
</dbReference>
<keyword evidence="7" id="KW-0067">ATP-binding</keyword>
<keyword evidence="7" id="KW-0460">Magnesium</keyword>
<comment type="caution">
    <text evidence="7">Lacks conserved residue(s) required for the propagation of feature annotation.</text>
</comment>
<feature type="binding site" evidence="7">
    <location>
        <position position="185"/>
    </location>
    <ligand>
        <name>UDP-N-acetyl-alpha-D-muramoyl-L-alanyl-D-glutamate</name>
        <dbReference type="ChEBI" id="CHEBI:83900"/>
    </ligand>
</feature>
<feature type="binding site" evidence="7">
    <location>
        <position position="179"/>
    </location>
    <ligand>
        <name>UDP-N-acetyl-alpha-D-muramoyl-L-alanyl-D-glutamate</name>
        <dbReference type="ChEBI" id="CHEBI:83900"/>
    </ligand>
</feature>
<evidence type="ECO:0000256" key="3">
    <source>
        <dbReference type="ARBA" id="ARBA00022960"/>
    </source>
</evidence>
<dbReference type="AlphaFoldDB" id="A0A2I6S8P2"/>
<keyword evidence="7 12" id="KW-0436">Ligase</keyword>
<dbReference type="SUPFAM" id="SSF53623">
    <property type="entry name" value="MurD-like peptide ligases, catalytic domain"/>
    <property type="match status" value="1"/>
</dbReference>
<comment type="function">
    <text evidence="7">Catalyzes the addition of meso-diaminopimelic acid to the nucleotide precursor UDP-N-acetylmuramoyl-L-alanyl-D-glutamate (UMAG) in the biosynthesis of bacterial cell-wall peptidoglycan.</text>
</comment>
<name>A0A2I6S8P2_9RHOO</name>
<dbReference type="Gene3D" id="3.40.1390.10">
    <property type="entry name" value="MurE/MurF, N-terminal domain"/>
    <property type="match status" value="1"/>
</dbReference>
<dbReference type="EC" id="6.3.2.13" evidence="7"/>
<comment type="catalytic activity">
    <reaction evidence="7">
        <text>UDP-N-acetyl-alpha-D-muramoyl-L-alanyl-D-glutamate + meso-2,6-diaminopimelate + ATP = UDP-N-acetyl-alpha-D-muramoyl-L-alanyl-gamma-D-glutamyl-meso-2,6-diaminopimelate + ADP + phosphate + H(+)</text>
        <dbReference type="Rhea" id="RHEA:23676"/>
        <dbReference type="ChEBI" id="CHEBI:15378"/>
        <dbReference type="ChEBI" id="CHEBI:30616"/>
        <dbReference type="ChEBI" id="CHEBI:43474"/>
        <dbReference type="ChEBI" id="CHEBI:57791"/>
        <dbReference type="ChEBI" id="CHEBI:83900"/>
        <dbReference type="ChEBI" id="CHEBI:83905"/>
        <dbReference type="ChEBI" id="CHEBI:456216"/>
        <dbReference type="EC" id="6.3.2.13"/>
    </reaction>
</comment>
<dbReference type="GO" id="GO:0005737">
    <property type="term" value="C:cytoplasm"/>
    <property type="evidence" value="ECO:0007669"/>
    <property type="project" value="UniProtKB-SubCell"/>
</dbReference>
<feature type="domain" description="Mur ligase C-terminal" evidence="10">
    <location>
        <begin position="337"/>
        <end position="464"/>
    </location>
</feature>
<feature type="binding site" evidence="7">
    <location>
        <begin position="110"/>
        <end position="116"/>
    </location>
    <ligand>
        <name>ATP</name>
        <dbReference type="ChEBI" id="CHEBI:30616"/>
    </ligand>
</feature>
<evidence type="ECO:0000256" key="6">
    <source>
        <dbReference type="ARBA" id="ARBA00023316"/>
    </source>
</evidence>
<dbReference type="UniPathway" id="UPA00219"/>
<dbReference type="PANTHER" id="PTHR23135">
    <property type="entry name" value="MUR LIGASE FAMILY MEMBER"/>
    <property type="match status" value="1"/>
</dbReference>
<evidence type="ECO:0000256" key="2">
    <source>
        <dbReference type="ARBA" id="ARBA00022618"/>
    </source>
</evidence>
<feature type="binding site" evidence="7">
    <location>
        <position position="389"/>
    </location>
    <ligand>
        <name>meso-2,6-diaminopimelate</name>
        <dbReference type="ChEBI" id="CHEBI:57791"/>
    </ligand>
</feature>
<feature type="binding site" evidence="7">
    <location>
        <begin position="413"/>
        <end position="416"/>
    </location>
    <ligand>
        <name>meso-2,6-diaminopimelate</name>
        <dbReference type="ChEBI" id="CHEBI:57791"/>
    </ligand>
</feature>
<organism evidence="12 13">
    <name type="scientific">Pseudazoarcus pumilus</name>
    <dbReference type="NCBI Taxonomy" id="2067960"/>
    <lineage>
        <taxon>Bacteria</taxon>
        <taxon>Pseudomonadati</taxon>
        <taxon>Pseudomonadota</taxon>
        <taxon>Betaproteobacteria</taxon>
        <taxon>Rhodocyclales</taxon>
        <taxon>Zoogloeaceae</taxon>
        <taxon>Pseudazoarcus</taxon>
    </lineage>
</organism>
<dbReference type="Gene3D" id="3.40.1190.10">
    <property type="entry name" value="Mur-like, catalytic domain"/>
    <property type="match status" value="1"/>
</dbReference>
<dbReference type="InterPro" id="IPR036615">
    <property type="entry name" value="Mur_ligase_C_dom_sf"/>
</dbReference>
<evidence type="ECO:0000259" key="11">
    <source>
        <dbReference type="Pfam" id="PF08245"/>
    </source>
</evidence>
<keyword evidence="6 7" id="KW-0961">Cell wall biogenesis/degradation</keyword>
<dbReference type="GO" id="GO:0008765">
    <property type="term" value="F:UDP-N-acetylmuramoylalanyl-D-glutamate-2,6-diaminopimelate ligase activity"/>
    <property type="evidence" value="ECO:0007669"/>
    <property type="project" value="UniProtKB-UniRule"/>
</dbReference>
<feature type="binding site" evidence="7">
    <location>
        <position position="27"/>
    </location>
    <ligand>
        <name>UDP-N-acetyl-alpha-D-muramoyl-L-alanyl-D-glutamate</name>
        <dbReference type="ChEBI" id="CHEBI:83900"/>
    </ligand>
</feature>
<dbReference type="GO" id="GO:0009252">
    <property type="term" value="P:peptidoglycan biosynthetic process"/>
    <property type="evidence" value="ECO:0007669"/>
    <property type="project" value="UniProtKB-UniRule"/>
</dbReference>
<dbReference type="Gene3D" id="3.90.190.20">
    <property type="entry name" value="Mur ligase, C-terminal domain"/>
    <property type="match status" value="1"/>
</dbReference>
<dbReference type="Pfam" id="PF02875">
    <property type="entry name" value="Mur_ligase_C"/>
    <property type="match status" value="1"/>
</dbReference>
<feature type="binding site" evidence="7">
    <location>
        <position position="462"/>
    </location>
    <ligand>
        <name>meso-2,6-diaminopimelate</name>
        <dbReference type="ChEBI" id="CHEBI:57791"/>
    </ligand>
</feature>
<feature type="binding site" evidence="7">
    <location>
        <begin position="152"/>
        <end position="153"/>
    </location>
    <ligand>
        <name>UDP-N-acetyl-alpha-D-muramoyl-L-alanyl-D-glutamate</name>
        <dbReference type="ChEBI" id="CHEBI:83900"/>
    </ligand>
</feature>
<dbReference type="NCBIfam" id="NF001126">
    <property type="entry name" value="PRK00139.1-4"/>
    <property type="match status" value="1"/>
</dbReference>
<dbReference type="OrthoDB" id="9800958at2"/>
<dbReference type="KEGG" id="atw:C0099_12295"/>
<feature type="domain" description="Mur ligase N-terminal catalytic" evidence="9">
    <location>
        <begin position="22"/>
        <end position="92"/>
    </location>
</feature>
<feature type="binding site" evidence="7">
    <location>
        <position position="151"/>
    </location>
    <ligand>
        <name>UDP-N-acetyl-alpha-D-muramoyl-L-alanyl-D-glutamate</name>
        <dbReference type="ChEBI" id="CHEBI:83900"/>
    </ligand>
</feature>
<keyword evidence="2 7" id="KW-0132">Cell division</keyword>
<dbReference type="InterPro" id="IPR036565">
    <property type="entry name" value="Mur-like_cat_sf"/>
</dbReference>
<dbReference type="PANTHER" id="PTHR23135:SF4">
    <property type="entry name" value="UDP-N-ACETYLMURAMOYL-L-ALANYL-D-GLUTAMATE--2,6-DIAMINOPIMELATE LIGASE MURE HOMOLOG, CHLOROPLASTIC"/>
    <property type="match status" value="1"/>
</dbReference>
<dbReference type="InterPro" id="IPR035911">
    <property type="entry name" value="MurE/MurF_N"/>
</dbReference>
<dbReference type="GO" id="GO:0051301">
    <property type="term" value="P:cell division"/>
    <property type="evidence" value="ECO:0007669"/>
    <property type="project" value="UniProtKB-KW"/>
</dbReference>
<keyword evidence="13" id="KW-1185">Reference proteome</keyword>
<reference evidence="12 13" key="1">
    <citation type="submission" date="2018-01" db="EMBL/GenBank/DDBJ databases">
        <authorList>
            <person name="Fu G.-Y."/>
        </authorList>
    </citation>
    <scope>NUCLEOTIDE SEQUENCE [LARGE SCALE GENOMIC DNA]</scope>
    <source>
        <strain evidence="12 13">SY39</strain>
    </source>
</reference>
<dbReference type="EMBL" id="CP025682">
    <property type="protein sequence ID" value="AUN95639.1"/>
    <property type="molecule type" value="Genomic_DNA"/>
</dbReference>
<protein>
    <recommendedName>
        <fullName evidence="7">UDP-N-acetylmuramoyl-L-alanyl-D-glutamate--2,6-diaminopimelate ligase</fullName>
        <ecNumber evidence="7">6.3.2.13</ecNumber>
    </recommendedName>
    <alternativeName>
        <fullName evidence="7">Meso-A2pm-adding enzyme</fullName>
    </alternativeName>
    <alternativeName>
        <fullName evidence="7">Meso-diaminopimelate-adding enzyme</fullName>
    </alternativeName>
    <alternativeName>
        <fullName evidence="7">UDP-MurNAc-L-Ala-D-Glu:meso-diaminopimelate ligase</fullName>
    </alternativeName>
    <alternativeName>
        <fullName evidence="7">UDP-MurNAc-tripeptide synthetase</fullName>
    </alternativeName>
    <alternativeName>
        <fullName evidence="7">UDP-N-acetylmuramyl-tripeptide synthetase</fullName>
    </alternativeName>
</protein>
<evidence type="ECO:0000259" key="10">
    <source>
        <dbReference type="Pfam" id="PF02875"/>
    </source>
</evidence>
<dbReference type="InterPro" id="IPR000713">
    <property type="entry name" value="Mur_ligase_N"/>
</dbReference>
<evidence type="ECO:0000256" key="7">
    <source>
        <dbReference type="HAMAP-Rule" id="MF_00208"/>
    </source>
</evidence>
<dbReference type="InterPro" id="IPR013221">
    <property type="entry name" value="Mur_ligase_cen"/>
</dbReference>